<dbReference type="EMBL" id="KN833054">
    <property type="protein sequence ID" value="KIM74871.1"/>
    <property type="molecule type" value="Genomic_DNA"/>
</dbReference>
<organism evidence="1 2">
    <name type="scientific">Piloderma croceum (strain F 1598)</name>
    <dbReference type="NCBI Taxonomy" id="765440"/>
    <lineage>
        <taxon>Eukaryota</taxon>
        <taxon>Fungi</taxon>
        <taxon>Dikarya</taxon>
        <taxon>Basidiomycota</taxon>
        <taxon>Agaricomycotina</taxon>
        <taxon>Agaricomycetes</taxon>
        <taxon>Agaricomycetidae</taxon>
        <taxon>Atheliales</taxon>
        <taxon>Atheliaceae</taxon>
        <taxon>Piloderma</taxon>
    </lineage>
</organism>
<reference evidence="2" key="2">
    <citation type="submission" date="2015-01" db="EMBL/GenBank/DDBJ databases">
        <title>Evolutionary Origins and Diversification of the Mycorrhizal Mutualists.</title>
        <authorList>
            <consortium name="DOE Joint Genome Institute"/>
            <consortium name="Mycorrhizal Genomics Consortium"/>
            <person name="Kohler A."/>
            <person name="Kuo A."/>
            <person name="Nagy L.G."/>
            <person name="Floudas D."/>
            <person name="Copeland A."/>
            <person name="Barry K.W."/>
            <person name="Cichocki N."/>
            <person name="Veneault-Fourrey C."/>
            <person name="LaButti K."/>
            <person name="Lindquist E.A."/>
            <person name="Lipzen A."/>
            <person name="Lundell T."/>
            <person name="Morin E."/>
            <person name="Murat C."/>
            <person name="Riley R."/>
            <person name="Ohm R."/>
            <person name="Sun H."/>
            <person name="Tunlid A."/>
            <person name="Henrissat B."/>
            <person name="Grigoriev I.V."/>
            <person name="Hibbett D.S."/>
            <person name="Martin F."/>
        </authorList>
    </citation>
    <scope>NUCLEOTIDE SEQUENCE [LARGE SCALE GENOMIC DNA]</scope>
    <source>
        <strain evidence="2">F 1598</strain>
    </source>
</reference>
<keyword evidence="2" id="KW-1185">Reference proteome</keyword>
<proteinExistence type="predicted"/>
<accession>A0A0C3F4Q3</accession>
<dbReference type="Proteomes" id="UP000054166">
    <property type="component" value="Unassembled WGS sequence"/>
</dbReference>
<dbReference type="HOGENOM" id="CLU_2543398_0_0_1"/>
<name>A0A0C3F4Q3_PILCF</name>
<sequence>MWTEYMDLECSDHKTASCACTPELYIVSNADRASSLPVVIPYDSHNAQAGTLMRWGPIEDFKSLLGGSLQVLCHKDDRLSSFY</sequence>
<gene>
    <name evidence="1" type="ORF">PILCRDRAFT_692147</name>
</gene>
<reference evidence="1 2" key="1">
    <citation type="submission" date="2014-04" db="EMBL/GenBank/DDBJ databases">
        <authorList>
            <consortium name="DOE Joint Genome Institute"/>
            <person name="Kuo A."/>
            <person name="Tarkka M."/>
            <person name="Buscot F."/>
            <person name="Kohler A."/>
            <person name="Nagy L.G."/>
            <person name="Floudas D."/>
            <person name="Copeland A."/>
            <person name="Barry K.W."/>
            <person name="Cichocki N."/>
            <person name="Veneault-Fourrey C."/>
            <person name="LaButti K."/>
            <person name="Lindquist E.A."/>
            <person name="Lipzen A."/>
            <person name="Lundell T."/>
            <person name="Morin E."/>
            <person name="Murat C."/>
            <person name="Sun H."/>
            <person name="Tunlid A."/>
            <person name="Henrissat B."/>
            <person name="Grigoriev I.V."/>
            <person name="Hibbett D.S."/>
            <person name="Martin F."/>
            <person name="Nordberg H.P."/>
            <person name="Cantor M.N."/>
            <person name="Hua S.X."/>
        </authorList>
    </citation>
    <scope>NUCLEOTIDE SEQUENCE [LARGE SCALE GENOMIC DNA]</scope>
    <source>
        <strain evidence="1 2">F 1598</strain>
    </source>
</reference>
<evidence type="ECO:0000313" key="1">
    <source>
        <dbReference type="EMBL" id="KIM74871.1"/>
    </source>
</evidence>
<dbReference type="AlphaFoldDB" id="A0A0C3F4Q3"/>
<evidence type="ECO:0000313" key="2">
    <source>
        <dbReference type="Proteomes" id="UP000054166"/>
    </source>
</evidence>
<dbReference type="InParanoid" id="A0A0C3F4Q3"/>
<protein>
    <submittedName>
        <fullName evidence="1">Uncharacterized protein</fullName>
    </submittedName>
</protein>